<proteinExistence type="predicted"/>
<accession>D4VLR4</accession>
<comment type="caution">
    <text evidence="2">The sequence shown here is derived from an EMBL/GenBank/DDBJ whole genome shotgun (WGS) entry which is preliminary data.</text>
</comment>
<keyword evidence="1" id="KW-0732">Signal</keyword>
<dbReference type="AlphaFoldDB" id="D4VLR4"/>
<evidence type="ECO:0000313" key="2">
    <source>
        <dbReference type="EMBL" id="CDM05915.1"/>
    </source>
</evidence>
<evidence type="ECO:0000313" key="3">
    <source>
        <dbReference type="Proteomes" id="UP000019380"/>
    </source>
</evidence>
<dbReference type="Proteomes" id="UP000019380">
    <property type="component" value="Unassembled WGS sequence"/>
</dbReference>
<gene>
    <name evidence="2" type="ORF">BN890_35080</name>
</gene>
<feature type="chain" id="PRO_5003064099" description="Occludin" evidence="1">
    <location>
        <begin position="20"/>
        <end position="183"/>
    </location>
</feature>
<reference evidence="2 3" key="1">
    <citation type="submission" date="2013-12" db="EMBL/GenBank/DDBJ databases">
        <title>Improved hybrid genome assemblies of Bacteroides xylanisolvens SD CC 1b and Bacteroides xylanisolvens SD CC 2a using Illumina and 454 Sequencing.</title>
        <authorList>
            <person name="Ramaraj T."/>
            <person name="Sundararajan A."/>
            <person name="Mudge J."/>
            <person name="Schilkey F.D."/>
            <person name="Delvecchio V."/>
            <person name="Donlon M."/>
            <person name="Ziemer C."/>
        </authorList>
    </citation>
    <scope>NUCLEOTIDE SEQUENCE [LARGE SCALE GENOMIC DNA]</scope>
</reference>
<name>D4VLR4_9BACE</name>
<feature type="signal peptide" evidence="1">
    <location>
        <begin position="1"/>
        <end position="19"/>
    </location>
</feature>
<dbReference type="EMBL" id="CBXG010000039">
    <property type="protein sequence ID" value="CDM05915.1"/>
    <property type="molecule type" value="Genomic_DNA"/>
</dbReference>
<evidence type="ECO:0008006" key="4">
    <source>
        <dbReference type="Google" id="ProtNLM"/>
    </source>
</evidence>
<organism evidence="2 3">
    <name type="scientific">Bacteroides xylanisolvens SD CC 1b</name>
    <dbReference type="NCBI Taxonomy" id="702447"/>
    <lineage>
        <taxon>Bacteria</taxon>
        <taxon>Pseudomonadati</taxon>
        <taxon>Bacteroidota</taxon>
        <taxon>Bacteroidia</taxon>
        <taxon>Bacteroidales</taxon>
        <taxon>Bacteroidaceae</taxon>
        <taxon>Bacteroides</taxon>
    </lineage>
</organism>
<protein>
    <recommendedName>
        <fullName evidence="4">Occludin</fullName>
    </recommendedName>
</protein>
<evidence type="ECO:0000256" key="1">
    <source>
        <dbReference type="SAM" id="SignalP"/>
    </source>
</evidence>
<dbReference type="RefSeq" id="WP_004315287.1">
    <property type="nucleotide sequence ID" value="NZ_ADKP01000123.1"/>
</dbReference>
<sequence>MKKLILFLSLILSVGFASAQSEIPSDSIRRAPSTNIKEFGGFLLDMGLMNVATPELPKFNLEMPNMTKDYNQLFRLNTDVTYSQGFTDSFSSSSFSSFSGFSGFGYGWGLSSSPQFMQMGSFKLKNGMRINTYGDYDKDGWRVPNRSAMPWERNNFRGAFELKSANGNFGIRIEVQQGRNAPY</sequence>